<evidence type="ECO:0000313" key="2">
    <source>
        <dbReference type="EMBL" id="PAV59923.1"/>
    </source>
</evidence>
<dbReference type="Proteomes" id="UP000218231">
    <property type="component" value="Unassembled WGS sequence"/>
</dbReference>
<dbReference type="Pfam" id="PF01344">
    <property type="entry name" value="Kelch_1"/>
    <property type="match status" value="1"/>
</dbReference>
<dbReference type="InterPro" id="IPR015915">
    <property type="entry name" value="Kelch-typ_b-propeller"/>
</dbReference>
<keyword evidence="3" id="KW-1185">Reference proteome</keyword>
<dbReference type="AlphaFoldDB" id="A0A2A2JDZ1"/>
<evidence type="ECO:0000256" key="1">
    <source>
        <dbReference type="ARBA" id="ARBA00022441"/>
    </source>
</evidence>
<dbReference type="Gene3D" id="2.130.10.80">
    <property type="entry name" value="Galactose oxidase/kelch, beta-propeller"/>
    <property type="match status" value="1"/>
</dbReference>
<name>A0A2A2JDZ1_9BILA</name>
<reference evidence="2 3" key="1">
    <citation type="journal article" date="2017" name="Curr. Biol.">
        <title>Genome architecture and evolution of a unichromosomal asexual nematode.</title>
        <authorList>
            <person name="Fradin H."/>
            <person name="Zegar C."/>
            <person name="Gutwein M."/>
            <person name="Lucas J."/>
            <person name="Kovtun M."/>
            <person name="Corcoran D."/>
            <person name="Baugh L.R."/>
            <person name="Kiontke K."/>
            <person name="Gunsalus K."/>
            <person name="Fitch D.H."/>
            <person name="Piano F."/>
        </authorList>
    </citation>
    <scope>NUCLEOTIDE SEQUENCE [LARGE SCALE GENOMIC DNA]</scope>
    <source>
        <strain evidence="2">PF1309</strain>
    </source>
</reference>
<evidence type="ECO:0000313" key="3">
    <source>
        <dbReference type="Proteomes" id="UP000218231"/>
    </source>
</evidence>
<dbReference type="InterPro" id="IPR006652">
    <property type="entry name" value="Kelch_1"/>
</dbReference>
<accession>A0A2A2JDZ1</accession>
<dbReference type="SUPFAM" id="SSF117281">
    <property type="entry name" value="Kelch motif"/>
    <property type="match status" value="1"/>
</dbReference>
<gene>
    <name evidence="2" type="ORF">WR25_17384</name>
</gene>
<organism evidence="2 3">
    <name type="scientific">Diploscapter pachys</name>
    <dbReference type="NCBI Taxonomy" id="2018661"/>
    <lineage>
        <taxon>Eukaryota</taxon>
        <taxon>Metazoa</taxon>
        <taxon>Ecdysozoa</taxon>
        <taxon>Nematoda</taxon>
        <taxon>Chromadorea</taxon>
        <taxon>Rhabditida</taxon>
        <taxon>Rhabditina</taxon>
        <taxon>Rhabditomorpha</taxon>
        <taxon>Rhabditoidea</taxon>
        <taxon>Rhabditidae</taxon>
        <taxon>Diploscapter</taxon>
    </lineage>
</organism>
<dbReference type="OrthoDB" id="45365at2759"/>
<dbReference type="EMBL" id="LIAE01010491">
    <property type="protein sequence ID" value="PAV59924.1"/>
    <property type="molecule type" value="Genomic_DNA"/>
</dbReference>
<dbReference type="EMBL" id="LIAE01010491">
    <property type="protein sequence ID" value="PAV59923.1"/>
    <property type="molecule type" value="Genomic_DNA"/>
</dbReference>
<keyword evidence="1" id="KW-0880">Kelch repeat</keyword>
<sequence>MLVQFIYLLSRRDYKLSQLVQILLNGVVVHLLLIPKINCIIWVETILKQKKRQTELIGYGIFKSCLCFDPLAPVDSRISNIADMNYARYRHSLVAANGKLYAVGGSSSDYPALCKAIEEYDPAHPNKWKVVSYLPIEPIANYPERDTECADPCSSIGTAVEKWGTILYEASKPKSSIENVNAQNVDSAARTVVNACEAAAGNANSLSNAFSNANLNNESDLGISVQEKKEYSEYGELNINTMLHYLSKLYPKKLKKWKKNKVRSKLEDLIDMNNEYNAVLRTELYDINGSYKAAGGDFNYMTDAEIDEIKTRQNLREPKDDFKWKEQCDTSDYYLKNIITKGTTQLLEEASINSNHMLSKLFEVLEEVKKLLNQDGKTCTIIRNDMRRQSKLTEEEKLAKKNKEIEFFLPSKIGDFLENTQAGKSDWENIAFKYYS</sequence>
<protein>
    <submittedName>
        <fullName evidence="2">Uncharacterized protein</fullName>
    </submittedName>
</protein>
<dbReference type="InterPro" id="IPR037293">
    <property type="entry name" value="Gal_Oxidase_central_sf"/>
</dbReference>
<comment type="caution">
    <text evidence="2">The sequence shown here is derived from an EMBL/GenBank/DDBJ whole genome shotgun (WGS) entry which is preliminary data.</text>
</comment>
<proteinExistence type="predicted"/>